<evidence type="ECO:0008006" key="3">
    <source>
        <dbReference type="Google" id="ProtNLM"/>
    </source>
</evidence>
<dbReference type="Proteomes" id="UP000502823">
    <property type="component" value="Unassembled WGS sequence"/>
</dbReference>
<organism evidence="1 2">
    <name type="scientific">Coptotermes formosanus</name>
    <name type="common">Formosan subterranean termite</name>
    <dbReference type="NCBI Taxonomy" id="36987"/>
    <lineage>
        <taxon>Eukaryota</taxon>
        <taxon>Metazoa</taxon>
        <taxon>Ecdysozoa</taxon>
        <taxon>Arthropoda</taxon>
        <taxon>Hexapoda</taxon>
        <taxon>Insecta</taxon>
        <taxon>Pterygota</taxon>
        <taxon>Neoptera</taxon>
        <taxon>Polyneoptera</taxon>
        <taxon>Dictyoptera</taxon>
        <taxon>Blattodea</taxon>
        <taxon>Blattoidea</taxon>
        <taxon>Termitoidae</taxon>
        <taxon>Rhinotermitidae</taxon>
        <taxon>Coptotermes</taxon>
    </lineage>
</organism>
<accession>A0A6L2Q6M2</accession>
<evidence type="ECO:0000313" key="1">
    <source>
        <dbReference type="EMBL" id="GFG40366.1"/>
    </source>
</evidence>
<name>A0A6L2Q6M2_COPFO</name>
<reference evidence="2" key="1">
    <citation type="submission" date="2020-01" db="EMBL/GenBank/DDBJ databases">
        <title>Draft genome sequence of the Termite Coptotermes fromosanus.</title>
        <authorList>
            <person name="Itakura S."/>
            <person name="Yosikawa Y."/>
            <person name="Umezawa K."/>
        </authorList>
    </citation>
    <scope>NUCLEOTIDE SEQUENCE [LARGE SCALE GENOMIC DNA]</scope>
</reference>
<protein>
    <recommendedName>
        <fullName evidence="3">Endonuclease-reverse transcriptase</fullName>
    </recommendedName>
</protein>
<proteinExistence type="predicted"/>
<keyword evidence="2" id="KW-1185">Reference proteome</keyword>
<dbReference type="AlphaFoldDB" id="A0A6L2Q6M2"/>
<dbReference type="InParanoid" id="A0A6L2Q6M2"/>
<dbReference type="OrthoDB" id="6776761at2759"/>
<evidence type="ECO:0000313" key="2">
    <source>
        <dbReference type="Proteomes" id="UP000502823"/>
    </source>
</evidence>
<gene>
    <name evidence="1" type="ORF">Cfor_00563</name>
</gene>
<comment type="caution">
    <text evidence="1">The sequence shown here is derived from an EMBL/GenBank/DDBJ whole genome shotgun (WGS) entry which is preliminary data.</text>
</comment>
<dbReference type="EMBL" id="BLKM01001905">
    <property type="protein sequence ID" value="GFG40366.1"/>
    <property type="molecule type" value="Genomic_DNA"/>
</dbReference>
<sequence length="124" mass="15025">MNSKLSTKINAVEMSFWRRCCGLTLGDHVRNDIVREIMETEVTLTDTTEAKQLKWYGHMKRMEEDRLPKKIYEWTPIERKKRGRPRNTWKKKAKQAMDGRNLQEEDYLDRNRWRLGCGIWPQRL</sequence>